<proteinExistence type="predicted"/>
<evidence type="ECO:0000313" key="3">
    <source>
        <dbReference type="EMBL" id="GAA2125337.1"/>
    </source>
</evidence>
<dbReference type="InterPro" id="IPR010810">
    <property type="entry name" value="Flagellin_hook_IN_motif"/>
</dbReference>
<name>A0ABP5K324_9MICC</name>
<evidence type="ECO:0000313" key="4">
    <source>
        <dbReference type="Proteomes" id="UP001500102"/>
    </source>
</evidence>
<gene>
    <name evidence="3" type="ORF">GCM10009825_01550</name>
</gene>
<dbReference type="Proteomes" id="UP001500102">
    <property type="component" value="Unassembled WGS sequence"/>
</dbReference>
<protein>
    <submittedName>
        <fullName evidence="3">Uncharacterized protein</fullName>
    </submittedName>
</protein>
<organism evidence="3 4">
    <name type="scientific">Arthrobacter humicola</name>
    <dbReference type="NCBI Taxonomy" id="409291"/>
    <lineage>
        <taxon>Bacteria</taxon>
        <taxon>Bacillati</taxon>
        <taxon>Actinomycetota</taxon>
        <taxon>Actinomycetes</taxon>
        <taxon>Micrococcales</taxon>
        <taxon>Micrococcaceae</taxon>
        <taxon>Arthrobacter</taxon>
    </lineage>
</organism>
<keyword evidence="2" id="KW-0975">Bacterial flagellum</keyword>
<evidence type="ECO:0000256" key="1">
    <source>
        <dbReference type="ARBA" id="ARBA00004365"/>
    </source>
</evidence>
<comment type="subcellular location">
    <subcellularLocation>
        <location evidence="1">Bacterial flagellum</location>
    </subcellularLocation>
</comment>
<dbReference type="Pfam" id="PF07196">
    <property type="entry name" value="Flagellin_IN"/>
    <property type="match status" value="1"/>
</dbReference>
<reference evidence="4" key="1">
    <citation type="journal article" date="2019" name="Int. J. Syst. Evol. Microbiol.">
        <title>The Global Catalogue of Microorganisms (GCM) 10K type strain sequencing project: providing services to taxonomists for standard genome sequencing and annotation.</title>
        <authorList>
            <consortium name="The Broad Institute Genomics Platform"/>
            <consortium name="The Broad Institute Genome Sequencing Center for Infectious Disease"/>
            <person name="Wu L."/>
            <person name="Ma J."/>
        </authorList>
    </citation>
    <scope>NUCLEOTIDE SEQUENCE [LARGE SCALE GENOMIC DNA]</scope>
    <source>
        <strain evidence="4">JCM 15921</strain>
    </source>
</reference>
<sequence length="139" mass="13950">MWPFTTITIKSEGNIVTVTPATSSIDDVAAAVNGANAGVTASKVPAGGGQYRLEFAASKSGAAATIVADLNGKSAHVKFGEQAGASADLPAGWDSGLVARKSVLQRSQAALEVSLSEIKSQSAWLSSQIFGPSTGSTPA</sequence>
<keyword evidence="4" id="KW-1185">Reference proteome</keyword>
<evidence type="ECO:0000256" key="2">
    <source>
        <dbReference type="ARBA" id="ARBA00023143"/>
    </source>
</evidence>
<accession>A0ABP5K324</accession>
<comment type="caution">
    <text evidence="3">The sequence shown here is derived from an EMBL/GenBank/DDBJ whole genome shotgun (WGS) entry which is preliminary data.</text>
</comment>
<dbReference type="EMBL" id="BAAAQB010000005">
    <property type="protein sequence ID" value="GAA2125337.1"/>
    <property type="molecule type" value="Genomic_DNA"/>
</dbReference>